<dbReference type="InterPro" id="IPR029014">
    <property type="entry name" value="NiFe-Hase_large"/>
</dbReference>
<dbReference type="PROSITE" id="PS00507">
    <property type="entry name" value="NI_HGENASE_L_1"/>
    <property type="match status" value="1"/>
</dbReference>
<evidence type="ECO:0000256" key="2">
    <source>
        <dbReference type="ARBA" id="ARBA00004196"/>
    </source>
</evidence>
<keyword evidence="5" id="KW-0533">Nickel</keyword>
<comment type="caution">
    <text evidence="8">The sequence shown here is derived from an EMBL/GenBank/DDBJ whole genome shotgun (WGS) entry which is preliminary data.</text>
</comment>
<keyword evidence="6" id="KW-0479">Metal-binding</keyword>
<dbReference type="InterPro" id="IPR001501">
    <property type="entry name" value="Ni-dep_hyd_lsu"/>
</dbReference>
<keyword evidence="9" id="KW-1185">Reference proteome</keyword>
<dbReference type="SUPFAM" id="SSF56762">
    <property type="entry name" value="HydB/Nqo4-like"/>
    <property type="match status" value="1"/>
</dbReference>
<protein>
    <submittedName>
        <fullName evidence="8">Nickel-dependent hydrogenase</fullName>
    </submittedName>
</protein>
<evidence type="ECO:0000256" key="6">
    <source>
        <dbReference type="ARBA" id="ARBA00022723"/>
    </source>
</evidence>
<comment type="subcellular location">
    <subcellularLocation>
        <location evidence="2">Cell envelope</location>
    </subcellularLocation>
</comment>
<dbReference type="Gene3D" id="1.10.645.10">
    <property type="entry name" value="Cytochrome-c3 Hydrogenase, chain B"/>
    <property type="match status" value="1"/>
</dbReference>
<dbReference type="Proteomes" id="UP000182200">
    <property type="component" value="Unassembled WGS sequence"/>
</dbReference>
<keyword evidence="7" id="KW-0560">Oxidoreductase</keyword>
<dbReference type="InterPro" id="IPR050867">
    <property type="entry name" value="NiFe/NiFeSe_hydrgnase_LSU"/>
</dbReference>
<dbReference type="EMBL" id="CZVI01000088">
    <property type="protein sequence ID" value="CUS95641.1"/>
    <property type="molecule type" value="Genomic_DNA"/>
</dbReference>
<evidence type="ECO:0000256" key="7">
    <source>
        <dbReference type="ARBA" id="ARBA00023002"/>
    </source>
</evidence>
<dbReference type="Pfam" id="PF00374">
    <property type="entry name" value="NiFeSe_Hases"/>
    <property type="match status" value="1"/>
</dbReference>
<evidence type="ECO:0000313" key="8">
    <source>
        <dbReference type="EMBL" id="CUS95641.1"/>
    </source>
</evidence>
<evidence type="ECO:0000313" key="9">
    <source>
        <dbReference type="Proteomes" id="UP000182200"/>
    </source>
</evidence>
<comment type="similarity">
    <text evidence="3">Belongs to the [NiFe]/[NiFeSe] hydrogenase large subunit family.</text>
</comment>
<comment type="subunit">
    <text evidence="4">Heterodimer of a large and a small subunit.</text>
</comment>
<evidence type="ECO:0000256" key="3">
    <source>
        <dbReference type="ARBA" id="ARBA00009292"/>
    </source>
</evidence>
<evidence type="ECO:0000256" key="4">
    <source>
        <dbReference type="ARBA" id="ARBA00011771"/>
    </source>
</evidence>
<evidence type="ECO:0000256" key="5">
    <source>
        <dbReference type="ARBA" id="ARBA00022596"/>
    </source>
</evidence>
<name>A0ABP2AYT6_9BACT</name>
<sequence>MAQRVVVDPMTRIEGHLRVQAIVDGNVIKDASCTSALFRGIEIILRGRDPREVWALAERICGVCTLVHAVTSVRAIEDALKIRIPKNANLIRNIMIATLYVHDHTVHFYHLHALDWVDVVSALKANPKATAELAQNINLFIPST</sequence>
<organism evidence="8 9">
    <name type="scientific">Candidatus Kryptonium thompsonii</name>
    <dbReference type="NCBI Taxonomy" id="1633631"/>
    <lineage>
        <taxon>Bacteria</taxon>
        <taxon>Pseudomonadati</taxon>
        <taxon>Candidatus Kryptoniota</taxon>
        <taxon>Candidatus Kryptonium</taxon>
    </lineage>
</organism>
<proteinExistence type="inferred from homology"/>
<dbReference type="PANTHER" id="PTHR42958">
    <property type="entry name" value="HYDROGENASE-2 LARGE CHAIN"/>
    <property type="match status" value="1"/>
</dbReference>
<accession>A0ABP2AYT6</accession>
<gene>
    <name evidence="8" type="ORF">JGI8_02209</name>
</gene>
<comment type="cofactor">
    <cofactor evidence="1">
        <name>Ni(2+)</name>
        <dbReference type="ChEBI" id="CHEBI:49786"/>
    </cofactor>
</comment>
<dbReference type="InterPro" id="IPR018194">
    <property type="entry name" value="Ni-dep_hyd_lsu_Ni_BS"/>
</dbReference>
<reference evidence="8 9" key="1">
    <citation type="submission" date="2015-11" db="EMBL/GenBank/DDBJ databases">
        <authorList>
            <person name="Varghese N."/>
        </authorList>
    </citation>
    <scope>NUCLEOTIDE SEQUENCE [LARGE SCALE GENOMIC DNA]</scope>
    <source>
        <strain evidence="8 9">JGI-8</strain>
    </source>
</reference>
<evidence type="ECO:0000256" key="1">
    <source>
        <dbReference type="ARBA" id="ARBA00001967"/>
    </source>
</evidence>
<dbReference type="PANTHER" id="PTHR42958:SF2">
    <property type="entry name" value="UPTAKE HYDROGENASE LARGE SUBUNIT"/>
    <property type="match status" value="1"/>
</dbReference>